<keyword evidence="2" id="KW-1133">Transmembrane helix</keyword>
<organism evidence="3 4">
    <name type="scientific">Natronoglomus mannanivorans</name>
    <dbReference type="NCBI Taxonomy" id="2979990"/>
    <lineage>
        <taxon>Archaea</taxon>
        <taxon>Methanobacteriati</taxon>
        <taxon>Methanobacteriota</taxon>
        <taxon>Stenosarchaea group</taxon>
        <taxon>Halobacteria</taxon>
        <taxon>Halobacteriales</taxon>
        <taxon>Natrialbaceae</taxon>
        <taxon>Natronoglomus</taxon>
    </lineage>
</organism>
<name>A0ABT2QCV6_9EURY</name>
<comment type="caution">
    <text evidence="3">The sequence shown here is derived from an EMBL/GenBank/DDBJ whole genome shotgun (WGS) entry which is preliminary data.</text>
</comment>
<dbReference type="PROSITE" id="PS00018">
    <property type="entry name" value="EF_HAND_1"/>
    <property type="match status" value="1"/>
</dbReference>
<protein>
    <recommendedName>
        <fullName evidence="5">Dockerin domain-containing protein</fullName>
    </recommendedName>
</protein>
<keyword evidence="2" id="KW-0812">Transmembrane</keyword>
<keyword evidence="4" id="KW-1185">Reference proteome</keyword>
<evidence type="ECO:0000256" key="1">
    <source>
        <dbReference type="SAM" id="MobiDB-lite"/>
    </source>
</evidence>
<dbReference type="RefSeq" id="WP_338007522.1">
    <property type="nucleotide sequence ID" value="NZ_JAOPKB010000003.1"/>
</dbReference>
<evidence type="ECO:0000256" key="2">
    <source>
        <dbReference type="SAM" id="Phobius"/>
    </source>
</evidence>
<dbReference type="EMBL" id="JAOPKB010000003">
    <property type="protein sequence ID" value="MCU4972726.1"/>
    <property type="molecule type" value="Genomic_DNA"/>
</dbReference>
<keyword evidence="2" id="KW-0472">Membrane</keyword>
<sequence>MLRDRRETRRRATIERTEEEKSKAGARRKATGPSVVAVELGTSVTSTESAMEVDIAETNTETNTTMRDTESNSNPNPNSDEPKESTPDHAVSDPRTKTPPSTSRRAVLAAVGAGMMAGSGAFAIGASGAERESIDRRYLECSRPTIDREAFPETVQAEFDEALESGRYESDRPPRVLETIDIEESHVRLDGTVYTAVVDETADGTYVLTLHVETIPTLGEPRTLDIRNRSGESRTLMVQIESPAGSEAGDEAVEPESEVLYDGAVEIDAGERRTVWGTNAIGTYDLTIETEDGERVEDGFHVTEGGFTSVEIGEDGGVGVLQAQAGLVQCEFDPEAYSSPWVDLEVESEHLEPGERTTAALFLTYTTEGVSEYDLEVTVDDANVVRITDVQYDEAFDAGDAPGIAADGSAATLRAVDTTEAVPSAARFVPLATVELEATDGVADGEEFGTRVDVAVESMSDDDGSPVDANGESTSFTVARPLEWGTGVDRYAYSRDSRGLDQGERDLPLVTIGDDAVVVHGSSTTGPSVCSADELLELAVDETEGTLMATVSGPNDPEHDAGDCTDDVAAVSYELVATLEEGIGPAETVRLTERAYARSGTSVVIRDDARPAVRGVDDYEFSLVDREFGDPEAADHDPEVSVEGGTVVVAGTIELPYVACQTVEPALVAYDEEWGRLVVEVTKAWADGVDPGDPCPAEAGFQGYELRVPVDGGVDTLRRVSAVEPAVDGTRLVTVDGRDLESSAEIELNGYTPQDLNGDGLYRDVDGNGELGTNDVVTLFDHLEHEAVTANPEAFDFAGTGEVTTTDVVELFEEL</sequence>
<reference evidence="3 4" key="1">
    <citation type="submission" date="2022-09" db="EMBL/GenBank/DDBJ databases">
        <title>Enrichment on poylsaccharides allowed isolation of novel metabolic and taxonomic groups of Haloarchaea.</title>
        <authorList>
            <person name="Sorokin D.Y."/>
            <person name="Elcheninov A.G."/>
            <person name="Khizhniak T.V."/>
            <person name="Kolganova T.V."/>
            <person name="Kublanov I.V."/>
        </authorList>
    </citation>
    <scope>NUCLEOTIDE SEQUENCE [LARGE SCALE GENOMIC DNA]</scope>
    <source>
        <strain evidence="3 4">AArc-m2/3/4</strain>
    </source>
</reference>
<proteinExistence type="predicted"/>
<dbReference type="Proteomes" id="UP001320972">
    <property type="component" value="Unassembled WGS sequence"/>
</dbReference>
<feature type="transmembrane region" description="Helical" evidence="2">
    <location>
        <begin position="106"/>
        <end position="126"/>
    </location>
</feature>
<dbReference type="InterPro" id="IPR018247">
    <property type="entry name" value="EF_Hand_1_Ca_BS"/>
</dbReference>
<feature type="compositionally biased region" description="Basic and acidic residues" evidence="1">
    <location>
        <begin position="80"/>
        <end position="96"/>
    </location>
</feature>
<evidence type="ECO:0000313" key="4">
    <source>
        <dbReference type="Proteomes" id="UP001320972"/>
    </source>
</evidence>
<feature type="compositionally biased region" description="Low complexity" evidence="1">
    <location>
        <begin position="57"/>
        <end position="79"/>
    </location>
</feature>
<feature type="compositionally biased region" description="Basic and acidic residues" evidence="1">
    <location>
        <begin position="1"/>
        <end position="23"/>
    </location>
</feature>
<evidence type="ECO:0008006" key="5">
    <source>
        <dbReference type="Google" id="ProtNLM"/>
    </source>
</evidence>
<feature type="region of interest" description="Disordered" evidence="1">
    <location>
        <begin position="1"/>
        <end position="104"/>
    </location>
</feature>
<gene>
    <name evidence="3" type="ORF">OB955_08235</name>
</gene>
<accession>A0ABT2QCV6</accession>
<evidence type="ECO:0000313" key="3">
    <source>
        <dbReference type="EMBL" id="MCU4972726.1"/>
    </source>
</evidence>